<dbReference type="SUPFAM" id="SSF56524">
    <property type="entry name" value="Oxidoreductase molybdopterin-binding domain"/>
    <property type="match status" value="1"/>
</dbReference>
<organism evidence="1">
    <name type="scientific">Pseudomonas solani</name>
    <dbReference type="NCBI Taxonomy" id="2731552"/>
    <lineage>
        <taxon>Bacteria</taxon>
        <taxon>Pseudomonadati</taxon>
        <taxon>Pseudomonadota</taxon>
        <taxon>Gammaproteobacteria</taxon>
        <taxon>Pseudomonadales</taxon>
        <taxon>Pseudomonadaceae</taxon>
        <taxon>Pseudomonas</taxon>
    </lineage>
</organism>
<dbReference type="AlphaFoldDB" id="A0AAU7Y928"/>
<dbReference type="EMBL" id="CP158373">
    <property type="protein sequence ID" value="XBY66166.1"/>
    <property type="molecule type" value="Genomic_DNA"/>
</dbReference>
<gene>
    <name evidence="1" type="ORF">ABS648_10535</name>
</gene>
<evidence type="ECO:0000313" key="1">
    <source>
        <dbReference type="EMBL" id="XBY66166.1"/>
    </source>
</evidence>
<dbReference type="InterPro" id="IPR036374">
    <property type="entry name" value="OxRdtase_Mopterin-bd_sf"/>
</dbReference>
<reference evidence="1" key="1">
    <citation type="submission" date="2023-08" db="EMBL/GenBank/DDBJ databases">
        <title>Increased levels of nutrients transform a symbiont into a lethal pathobiont.</title>
        <authorList>
            <person name="Lachnit T."/>
            <person name="Ulrich L."/>
            <person name="Willmer F.M."/>
            <person name="Hasenbein T."/>
            <person name="Steiner L.X."/>
            <person name="Wolters M."/>
            <person name="Herbst E.M."/>
            <person name="Deines P."/>
        </authorList>
    </citation>
    <scope>NUCLEOTIDE SEQUENCE</scope>
    <source>
        <strain evidence="1">T3</strain>
    </source>
</reference>
<accession>A0AAU7Y928</accession>
<protein>
    <submittedName>
        <fullName evidence="1">Oxidoreductase</fullName>
    </submittedName>
</protein>
<sequence length="167" mass="19034">MPSKRQILVTIFLTFALYSLAQGEQSSYPLDIPALRLHLPGASPRVFTLRDLQAMPGVNLRARGPSDDKVSDWYGVPLSQFLQQLPANLQHPTELHLRALNDYSVVIPASDIERYQPVIAYSRDGQPMAVEAYGPLFLMYPFNAHAELRVQKYYNRAIWQLSDIYIE</sequence>
<dbReference type="Gene3D" id="3.90.420.10">
    <property type="entry name" value="Oxidoreductase, molybdopterin-binding domain"/>
    <property type="match status" value="1"/>
</dbReference>
<name>A0AAU7Y928_9PSED</name>
<dbReference type="RefSeq" id="WP_271660548.1">
    <property type="nucleotide sequence ID" value="NZ_CP158373.1"/>
</dbReference>
<proteinExistence type="predicted"/>